<keyword evidence="3" id="KW-0804">Transcription</keyword>
<dbReference type="PANTHER" id="PTHR42756:SF1">
    <property type="entry name" value="TRANSCRIPTIONAL REPRESSOR OF EMRAB OPERON"/>
    <property type="match status" value="1"/>
</dbReference>
<organism evidence="6 7">
    <name type="scientific">Rothia dentocariosa</name>
    <dbReference type="NCBI Taxonomy" id="2047"/>
    <lineage>
        <taxon>Bacteria</taxon>
        <taxon>Bacillati</taxon>
        <taxon>Actinomycetota</taxon>
        <taxon>Actinomycetes</taxon>
        <taxon>Micrococcales</taxon>
        <taxon>Micrococcaceae</taxon>
        <taxon>Rothia</taxon>
    </lineage>
</organism>
<sequence>MPASSEKSQQSVKYPPQPGQGQEAYLAETRSRIGSSIKRAEQAMMAVKSKVLREYDLSVAQYAAMTSLYYVPGQSAAQLARAAAVTPQTMATILARLDAKSLITRVPSEVHSRVNIVTLTDAGEELVVQADEKVRAVERAMSAEFTSQEREQLQDLLDRLIGFLEHKGA</sequence>
<name>A0A2A8D4G2_9MICC</name>
<evidence type="ECO:0000313" key="6">
    <source>
        <dbReference type="EMBL" id="PEN15791.1"/>
    </source>
</evidence>
<dbReference type="PRINTS" id="PR00598">
    <property type="entry name" value="HTHMARR"/>
</dbReference>
<feature type="compositionally biased region" description="Polar residues" evidence="4">
    <location>
        <begin position="1"/>
        <end position="12"/>
    </location>
</feature>
<dbReference type="Proteomes" id="UP000219947">
    <property type="component" value="Unassembled WGS sequence"/>
</dbReference>
<dbReference type="RefSeq" id="WP_070450579.1">
    <property type="nucleotide sequence ID" value="NZ_CAJPNU010000018.1"/>
</dbReference>
<dbReference type="EMBL" id="PDEV01000004">
    <property type="protein sequence ID" value="PEN15791.1"/>
    <property type="molecule type" value="Genomic_DNA"/>
</dbReference>
<evidence type="ECO:0000259" key="5">
    <source>
        <dbReference type="PROSITE" id="PS50995"/>
    </source>
</evidence>
<dbReference type="GO" id="GO:0003700">
    <property type="term" value="F:DNA-binding transcription factor activity"/>
    <property type="evidence" value="ECO:0007669"/>
    <property type="project" value="InterPro"/>
</dbReference>
<comment type="caution">
    <text evidence="6">The sequence shown here is derived from an EMBL/GenBank/DDBJ whole genome shotgun (WGS) entry which is preliminary data.</text>
</comment>
<feature type="region of interest" description="Disordered" evidence="4">
    <location>
        <begin position="1"/>
        <end position="24"/>
    </location>
</feature>
<gene>
    <name evidence="6" type="ORF">CRM92_09320</name>
</gene>
<dbReference type="GO" id="GO:0003677">
    <property type="term" value="F:DNA binding"/>
    <property type="evidence" value="ECO:0007669"/>
    <property type="project" value="UniProtKB-KW"/>
</dbReference>
<dbReference type="InterPro" id="IPR036388">
    <property type="entry name" value="WH-like_DNA-bd_sf"/>
</dbReference>
<dbReference type="PROSITE" id="PS50995">
    <property type="entry name" value="HTH_MARR_2"/>
    <property type="match status" value="1"/>
</dbReference>
<dbReference type="Gene3D" id="1.10.10.10">
    <property type="entry name" value="Winged helix-like DNA-binding domain superfamily/Winged helix DNA-binding domain"/>
    <property type="match status" value="1"/>
</dbReference>
<evidence type="ECO:0000256" key="3">
    <source>
        <dbReference type="ARBA" id="ARBA00023163"/>
    </source>
</evidence>
<evidence type="ECO:0000256" key="2">
    <source>
        <dbReference type="ARBA" id="ARBA00023125"/>
    </source>
</evidence>
<reference evidence="6" key="1">
    <citation type="submission" date="2017-10" db="EMBL/GenBank/DDBJ databases">
        <title>Kefir isolates.</title>
        <authorList>
            <person name="Kim Y."/>
            <person name="Blasche S."/>
        </authorList>
    </citation>
    <scope>NUCLEOTIDE SEQUENCE [LARGE SCALE GENOMIC DNA]</scope>
    <source>
        <strain evidence="6">OG2-2</strain>
    </source>
</reference>
<dbReference type="SUPFAM" id="SSF46785">
    <property type="entry name" value="Winged helix' DNA-binding domain"/>
    <property type="match status" value="1"/>
</dbReference>
<dbReference type="PANTHER" id="PTHR42756">
    <property type="entry name" value="TRANSCRIPTIONAL REGULATOR, MARR"/>
    <property type="match status" value="1"/>
</dbReference>
<keyword evidence="1" id="KW-0805">Transcription regulation</keyword>
<dbReference type="SMART" id="SM00347">
    <property type="entry name" value="HTH_MARR"/>
    <property type="match status" value="1"/>
</dbReference>
<evidence type="ECO:0000313" key="7">
    <source>
        <dbReference type="Proteomes" id="UP000219947"/>
    </source>
</evidence>
<evidence type="ECO:0000256" key="1">
    <source>
        <dbReference type="ARBA" id="ARBA00023015"/>
    </source>
</evidence>
<protein>
    <submittedName>
        <fullName evidence="6">MarR family transcriptional regulator</fullName>
    </submittedName>
</protein>
<keyword evidence="7" id="KW-1185">Reference proteome</keyword>
<dbReference type="InterPro" id="IPR000835">
    <property type="entry name" value="HTH_MarR-typ"/>
</dbReference>
<dbReference type="Pfam" id="PF12802">
    <property type="entry name" value="MarR_2"/>
    <property type="match status" value="1"/>
</dbReference>
<dbReference type="AlphaFoldDB" id="A0A2A8D4G2"/>
<keyword evidence="2" id="KW-0238">DNA-binding</keyword>
<proteinExistence type="predicted"/>
<evidence type="ECO:0000256" key="4">
    <source>
        <dbReference type="SAM" id="MobiDB-lite"/>
    </source>
</evidence>
<dbReference type="InterPro" id="IPR036390">
    <property type="entry name" value="WH_DNA-bd_sf"/>
</dbReference>
<accession>A0A2A8D4G2</accession>
<feature type="domain" description="HTH marR-type" evidence="5">
    <location>
        <begin position="30"/>
        <end position="162"/>
    </location>
</feature>